<gene>
    <name evidence="2" type="ORF">JKF63_05518</name>
</gene>
<feature type="region of interest" description="Disordered" evidence="1">
    <location>
        <begin position="121"/>
        <end position="181"/>
    </location>
</feature>
<feature type="region of interest" description="Disordered" evidence="1">
    <location>
        <begin position="367"/>
        <end position="408"/>
    </location>
</feature>
<dbReference type="Proteomes" id="UP000674318">
    <property type="component" value="Chromosome 17"/>
</dbReference>
<feature type="compositionally biased region" description="Polar residues" evidence="1">
    <location>
        <begin position="134"/>
        <end position="143"/>
    </location>
</feature>
<feature type="compositionally biased region" description="Polar residues" evidence="1">
    <location>
        <begin position="241"/>
        <end position="255"/>
    </location>
</feature>
<evidence type="ECO:0000313" key="3">
    <source>
        <dbReference type="Proteomes" id="UP000674318"/>
    </source>
</evidence>
<feature type="region of interest" description="Disordered" evidence="1">
    <location>
        <begin position="239"/>
        <end position="294"/>
    </location>
</feature>
<protein>
    <recommendedName>
        <fullName evidence="4">Ubiquitin-like domain-containing protein</fullName>
    </recommendedName>
</protein>
<proteinExistence type="predicted"/>
<evidence type="ECO:0008006" key="4">
    <source>
        <dbReference type="Google" id="ProtNLM"/>
    </source>
</evidence>
<dbReference type="AlphaFoldDB" id="A0A836ILK0"/>
<feature type="region of interest" description="Disordered" evidence="1">
    <location>
        <begin position="1"/>
        <end position="56"/>
    </location>
</feature>
<comment type="caution">
    <text evidence="2">The sequence shown here is derived from an EMBL/GenBank/DDBJ whole genome shotgun (WGS) entry which is preliminary data.</text>
</comment>
<reference evidence="2 3" key="1">
    <citation type="submission" date="2021-02" db="EMBL/GenBank/DDBJ databases">
        <title>Porcisia hertigi Genome sequencing and assembly.</title>
        <authorList>
            <person name="Almutairi H."/>
            <person name="Gatherer D."/>
        </authorList>
    </citation>
    <scope>NUCLEOTIDE SEQUENCE [LARGE SCALE GENOMIC DNA]</scope>
    <source>
        <strain evidence="2 3">C119</strain>
    </source>
</reference>
<dbReference type="GeneID" id="94291553"/>
<keyword evidence="3" id="KW-1185">Reference proteome</keyword>
<sequence length="584" mass="61863">MQKSSLGSSSRGGSRVGSAMYSHSPYTYRRNLDDAPVSPTSDQGGRQELSSPSAHLSTGFLSKTKWTQEMPMCTTLTEAAGPQLSQPSSPLSLSTGAQEYSPAIQVSSPPNVHPRYRRSLQSPMTHCGSHDSGSRSYFPSSPLSGLHTKSPCMQRDEGLTGASGSDSVPVRGHSNNPYKMSPNGSYCTPQYGMSLADGHRYAGNESDGVVPSPSSHYAAHEGPLPPPISAIPAYGGRTPNHHQSPLTTNDPTASSYAPAGFSMPPTITPAMNSGGSRSYRGSAGGRGGSQSFSYTDLRSSHAFSPVAGGVNGAQPPPSMFTVPMQQMPQRSSSFPTNTYHSRVASGSNLGSSLLSGINVGGGSAGATHCADCQPRSESHETKMKPPGAMADETLSCSGNSSSSASSIRDDLPLCPDDDACTLINDRKHQKKYAHTCRLFPCYHGHVTRHAKLFRHTSGQVALPEGVSANVKISSQALASVNFSTISPEAPNAYRIYVSHGDKSYEIFGDWASVKVHTFKRYLHQVYHIAPSAQILSVVKTGKVMDDDISVVKCFGIEEDSVVQLRSNIEVAASARGLCISLDDL</sequence>
<feature type="compositionally biased region" description="Polar residues" evidence="1">
    <location>
        <begin position="38"/>
        <end position="56"/>
    </location>
</feature>
<feature type="compositionally biased region" description="Basic and acidic residues" evidence="1">
    <location>
        <begin position="374"/>
        <end position="383"/>
    </location>
</feature>
<dbReference type="KEGG" id="phet:94291553"/>
<dbReference type="EMBL" id="JAFJZO010000017">
    <property type="protein sequence ID" value="KAG5508262.1"/>
    <property type="molecule type" value="Genomic_DNA"/>
</dbReference>
<evidence type="ECO:0000256" key="1">
    <source>
        <dbReference type="SAM" id="MobiDB-lite"/>
    </source>
</evidence>
<organism evidence="2 3">
    <name type="scientific">Porcisia hertigi</name>
    <dbReference type="NCBI Taxonomy" id="2761500"/>
    <lineage>
        <taxon>Eukaryota</taxon>
        <taxon>Discoba</taxon>
        <taxon>Euglenozoa</taxon>
        <taxon>Kinetoplastea</taxon>
        <taxon>Metakinetoplastina</taxon>
        <taxon>Trypanosomatida</taxon>
        <taxon>Trypanosomatidae</taxon>
        <taxon>Leishmaniinae</taxon>
        <taxon>Porcisia</taxon>
    </lineage>
</organism>
<dbReference type="InterPro" id="IPR029071">
    <property type="entry name" value="Ubiquitin-like_domsf"/>
</dbReference>
<name>A0A836ILK0_9TRYP</name>
<dbReference type="RefSeq" id="XP_067758151.1">
    <property type="nucleotide sequence ID" value="XM_067901476.1"/>
</dbReference>
<evidence type="ECO:0000313" key="2">
    <source>
        <dbReference type="EMBL" id="KAG5508262.1"/>
    </source>
</evidence>
<accession>A0A836ILK0</accession>
<feature type="compositionally biased region" description="Low complexity" evidence="1">
    <location>
        <begin position="395"/>
        <end position="406"/>
    </location>
</feature>
<feature type="compositionally biased region" description="Low complexity" evidence="1">
    <location>
        <begin position="1"/>
        <end position="18"/>
    </location>
</feature>
<dbReference type="SUPFAM" id="SSF54236">
    <property type="entry name" value="Ubiquitin-like"/>
    <property type="match status" value="1"/>
</dbReference>
<dbReference type="OrthoDB" id="273177at2759"/>